<dbReference type="Proteomes" id="UP000268051">
    <property type="component" value="Unassembled WGS sequence"/>
</dbReference>
<protein>
    <submittedName>
        <fullName evidence="3">Diguanylate phosphodiesterase</fullName>
    </submittedName>
</protein>
<evidence type="ECO:0000313" key="4">
    <source>
        <dbReference type="Proteomes" id="UP000268051"/>
    </source>
</evidence>
<dbReference type="InterPro" id="IPR007024">
    <property type="entry name" value="BLUF_domain"/>
</dbReference>
<dbReference type="Gene3D" id="3.20.20.450">
    <property type="entry name" value="EAL domain"/>
    <property type="match status" value="1"/>
</dbReference>
<feature type="domain" description="BLUF" evidence="2">
    <location>
        <begin position="2"/>
        <end position="93"/>
    </location>
</feature>
<dbReference type="Gene3D" id="3.30.70.100">
    <property type="match status" value="1"/>
</dbReference>
<sequence length="397" mass="43860">MLTTLIYRSRLCDCVPFRDVEMMVAAANVRNEHESITGILLFNGLHFFQLLEGPEKTVKTIYQQICRDVRHYNVVELMCDYAPARRFGKAGMELFDLRKHGQDDVLQAVLDKGTSRYQLTYSDRALQFVRTFVLTDGKDGVYEIPPADSWDFIADAQNDNAASSDAAEEICFQPLIDPLSREIVSLEARTRGPTRAYTGPDSSSDDIYQTDLMAKKAAFATGAKLLAGSGVLSVSLMPMTLVNVPGAVDFLLTEIAANGLVPEQIEVQFTENEVISRFDEFAGAVKGLKASGISVAIDHFGAGFAGLQLLARFQPDRIKISQDLITEVHKSGPRQAIIHAIIKCCSSLEIRLSADGIMLAEEWMWLESAGIEHFQGALFSSPDCNRIPSIAWPEKKV</sequence>
<organism evidence="3 4">
    <name type="scientific">Kluyvera ascorbata</name>
    <dbReference type="NCBI Taxonomy" id="51288"/>
    <lineage>
        <taxon>Bacteria</taxon>
        <taxon>Pseudomonadati</taxon>
        <taxon>Pseudomonadota</taxon>
        <taxon>Gammaproteobacteria</taxon>
        <taxon>Enterobacterales</taxon>
        <taxon>Enterobacteriaceae</taxon>
        <taxon>Kluyvera</taxon>
    </lineage>
</organism>
<dbReference type="RefSeq" id="WP_123650489.1">
    <property type="nucleotide sequence ID" value="NZ_RHFN01000003.1"/>
</dbReference>
<dbReference type="SMART" id="SM01034">
    <property type="entry name" value="BLUF"/>
    <property type="match status" value="1"/>
</dbReference>
<dbReference type="Pfam" id="PF04940">
    <property type="entry name" value="BLUF"/>
    <property type="match status" value="1"/>
</dbReference>
<name>A0A3N2SBU7_9ENTR</name>
<dbReference type="Pfam" id="PF00563">
    <property type="entry name" value="EAL"/>
    <property type="match status" value="1"/>
</dbReference>
<reference evidence="3 4" key="1">
    <citation type="submission" date="2018-10" db="EMBL/GenBank/DDBJ databases">
        <title>Horizontal transference of carbapenem resistance between Klebsiella pneumoniae and Kluyvera ascorbata during abdominal infection: a case report.</title>
        <authorList>
            <person name="Raro O.H.F."/>
            <person name="Lima-Morales D."/>
            <person name="Barth A.L."/>
            <person name="Paim T.G.S."/>
            <person name="Mott M.P."/>
            <person name="Riche C.V.W."/>
            <person name="Teixeira U.F."/>
            <person name="Waechter F."/>
            <person name="Dias C.A.G."/>
        </authorList>
    </citation>
    <scope>NUCLEOTIDE SEQUENCE [LARGE SCALE GENOMIC DNA]</scope>
    <source>
        <strain evidence="3 4">OT2</strain>
    </source>
</reference>
<dbReference type="PROSITE" id="PS50925">
    <property type="entry name" value="BLUF"/>
    <property type="match status" value="1"/>
</dbReference>
<dbReference type="GO" id="GO:0071949">
    <property type="term" value="F:FAD binding"/>
    <property type="evidence" value="ECO:0007669"/>
    <property type="project" value="InterPro"/>
</dbReference>
<dbReference type="InterPro" id="IPR036046">
    <property type="entry name" value="Acylphosphatase-like_dom_sf"/>
</dbReference>
<dbReference type="PANTHER" id="PTHR33121:SF15">
    <property type="entry name" value="BLUE LIGHT- AND TEMPERATURE-REGULATED ANTIREPRESSOR BLUF"/>
    <property type="match status" value="1"/>
</dbReference>
<dbReference type="PANTHER" id="PTHR33121">
    <property type="entry name" value="CYCLIC DI-GMP PHOSPHODIESTERASE PDEF"/>
    <property type="match status" value="1"/>
</dbReference>
<evidence type="ECO:0000259" key="1">
    <source>
        <dbReference type="PROSITE" id="PS50883"/>
    </source>
</evidence>
<dbReference type="OrthoDB" id="1673646at2"/>
<gene>
    <name evidence="3" type="ORF">EB837_04595</name>
</gene>
<dbReference type="SUPFAM" id="SSF54975">
    <property type="entry name" value="Acylphosphatase/BLUF domain-like"/>
    <property type="match status" value="1"/>
</dbReference>
<dbReference type="InterPro" id="IPR035919">
    <property type="entry name" value="EAL_sf"/>
</dbReference>
<proteinExistence type="predicted"/>
<evidence type="ECO:0000259" key="2">
    <source>
        <dbReference type="PROSITE" id="PS50925"/>
    </source>
</evidence>
<dbReference type="SMART" id="SM00052">
    <property type="entry name" value="EAL"/>
    <property type="match status" value="1"/>
</dbReference>
<dbReference type="AlphaFoldDB" id="A0A3N2SBU7"/>
<dbReference type="GO" id="GO:0009882">
    <property type="term" value="F:blue light photoreceptor activity"/>
    <property type="evidence" value="ECO:0007669"/>
    <property type="project" value="InterPro"/>
</dbReference>
<dbReference type="SUPFAM" id="SSF141868">
    <property type="entry name" value="EAL domain-like"/>
    <property type="match status" value="1"/>
</dbReference>
<dbReference type="GO" id="GO:0071111">
    <property type="term" value="F:cyclic-guanylate-specific phosphodiesterase activity"/>
    <property type="evidence" value="ECO:0007669"/>
    <property type="project" value="InterPro"/>
</dbReference>
<dbReference type="EMBL" id="RHFN01000003">
    <property type="protein sequence ID" value="ROU17196.1"/>
    <property type="molecule type" value="Genomic_DNA"/>
</dbReference>
<comment type="caution">
    <text evidence="3">The sequence shown here is derived from an EMBL/GenBank/DDBJ whole genome shotgun (WGS) entry which is preliminary data.</text>
</comment>
<dbReference type="InterPro" id="IPR050706">
    <property type="entry name" value="Cyclic-di-GMP_PDE-like"/>
</dbReference>
<evidence type="ECO:0000313" key="3">
    <source>
        <dbReference type="EMBL" id="ROU17196.1"/>
    </source>
</evidence>
<dbReference type="InterPro" id="IPR001633">
    <property type="entry name" value="EAL_dom"/>
</dbReference>
<dbReference type="CDD" id="cd01948">
    <property type="entry name" value="EAL"/>
    <property type="match status" value="1"/>
</dbReference>
<feature type="domain" description="EAL" evidence="1">
    <location>
        <begin position="151"/>
        <end position="396"/>
    </location>
</feature>
<dbReference type="PROSITE" id="PS50883">
    <property type="entry name" value="EAL"/>
    <property type="match status" value="1"/>
</dbReference>
<accession>A0A3N2SBU7</accession>